<feature type="compositionally biased region" description="Polar residues" evidence="6">
    <location>
        <begin position="293"/>
        <end position="305"/>
    </location>
</feature>
<dbReference type="GO" id="GO:0032051">
    <property type="term" value="F:clathrin light chain binding"/>
    <property type="evidence" value="ECO:0007669"/>
    <property type="project" value="TreeGrafter"/>
</dbReference>
<feature type="compositionally biased region" description="Low complexity" evidence="6">
    <location>
        <begin position="317"/>
        <end position="326"/>
    </location>
</feature>
<dbReference type="SMART" id="SM00307">
    <property type="entry name" value="ILWEQ"/>
    <property type="match status" value="1"/>
</dbReference>
<dbReference type="PROSITE" id="PS50945">
    <property type="entry name" value="I_LWEQ"/>
    <property type="match status" value="1"/>
</dbReference>
<reference evidence="10" key="1">
    <citation type="journal article" date="2016" name="Genome Announc.">
        <title>Genome sequences of three species of Hanseniaspora isolated from spontaneous wine fermentations.</title>
        <authorList>
            <person name="Sternes P.R."/>
            <person name="Lee D."/>
            <person name="Kutyna D.R."/>
            <person name="Borneman A.R."/>
        </authorList>
    </citation>
    <scope>NUCLEOTIDE SEQUENCE [LARGE SCALE GENOMIC DNA]</scope>
    <source>
        <strain evidence="10">AWRI3579</strain>
    </source>
</reference>
<feature type="compositionally biased region" description="Low complexity" evidence="6">
    <location>
        <begin position="343"/>
        <end position="358"/>
    </location>
</feature>
<organism evidence="9 10">
    <name type="scientific">Hanseniaspora osmophila</name>
    <dbReference type="NCBI Taxonomy" id="56408"/>
    <lineage>
        <taxon>Eukaryota</taxon>
        <taxon>Fungi</taxon>
        <taxon>Dikarya</taxon>
        <taxon>Ascomycota</taxon>
        <taxon>Saccharomycotina</taxon>
        <taxon>Saccharomycetes</taxon>
        <taxon>Saccharomycodales</taxon>
        <taxon>Saccharomycodaceae</taxon>
        <taxon>Hanseniaspora</taxon>
    </lineage>
</organism>
<evidence type="ECO:0000256" key="5">
    <source>
        <dbReference type="SAM" id="Coils"/>
    </source>
</evidence>
<dbReference type="STRING" id="56408.A0A1E5RHG6"/>
<protein>
    <submittedName>
        <fullName evidence="9">Endocytosis protein end4</fullName>
    </submittedName>
</protein>
<dbReference type="GO" id="GO:0051015">
    <property type="term" value="F:actin filament binding"/>
    <property type="evidence" value="ECO:0007669"/>
    <property type="project" value="TreeGrafter"/>
</dbReference>
<dbReference type="GO" id="GO:0030479">
    <property type="term" value="C:actin cortical patch"/>
    <property type="evidence" value="ECO:0007669"/>
    <property type="project" value="TreeGrafter"/>
</dbReference>
<dbReference type="GO" id="GO:0035615">
    <property type="term" value="F:clathrin adaptor activity"/>
    <property type="evidence" value="ECO:0007669"/>
    <property type="project" value="TreeGrafter"/>
</dbReference>
<feature type="domain" description="ENTH" evidence="7">
    <location>
        <begin position="1"/>
        <end position="137"/>
    </location>
</feature>
<dbReference type="InterPro" id="IPR030224">
    <property type="entry name" value="Sla2_fam"/>
</dbReference>
<dbReference type="InterPro" id="IPR011417">
    <property type="entry name" value="ANTH_dom"/>
</dbReference>
<evidence type="ECO:0000313" key="10">
    <source>
        <dbReference type="Proteomes" id="UP000095728"/>
    </source>
</evidence>
<sequence>MSRSDPDLEKAIKKACSSDETSPKRKHVRTCIVYTWDHKSARQFFQILESTVMGTGFNNGMDGDDVKVFKSLITIHKVLQEGHKSAITEGIKNMGWIQSLGKMYSGMTVGGYGRLIAEYVHYLIMKLQFHKYHKGFNGTFEYEEYVSLVTVDDPNKGYETILDLMSLQSSLFDLVKIVFATLSSRDSKSSKHNDCKISCLVPLVTESYGIYKFITSMLRAMFRQTGDEEALLPLKESFETQHHQLFEFYADCSSIKFLTSLITIPKLPTSPPNAFVTDYDTEEPTLKFKSNEDLSINGNQNNNREASLPTPTPPPLSSSTSTSMLPQHTQYSQQPVMPPTPPVLQTQPTTSDIWKQQQMQYEQEQRRLEQERQQQLLLQQQQQQAFEQQQRALQEQQQQQQQQQLQQLQQQQTGAINTLQSELLSLRNQYEQDQMLLQQYDQRVQQLENEIQNINNNANMQISNKDQQLTNLHQEMTNWKSKYESLAKLYSQLRQEHLQLLTKFKKLQQRAASAQEAIEKKEKLEKDLKSKNIELADLIRERDRAILDNDKLKGLKENDIDKLSLQVRELNRKLKEQDETNSTNLQKIFQQHQQELNNLKVLSASTNDNGSEYKQEVEKLKAMLEEKDQELEIVQQTMDETIKELASQQKLSDSAIDEQIDQVLKEQLHKLTDIVDSILLSGMKTIQDSLFELTNPLDSGNFNTTPQYVLSLIEKASNEATNFANSFNDFLTDGPNGDYSIIISTVLQFSSALGELMVNCKGLSNNEYNATLEQDFLTKIARVAREGEYFLEDLLSDNLSEGDHKSLEEKQDIVINGNIDMQEKLNELSDIIEPLSNTHLKSTQNGNRDLATSVEHEMSNTQQIVVDAAKHLPNLLASADFSGDLAVNKAILEYAMEIIHAILKLIKSSIECQNEIVSKGISQSEFKNKHEFYKKNNRWTEGLISASKAVADSTKLLISMADGILKNENSYEEFIVSSNDVVASTAQLVAASRVKAGLNLKSQHGLEDCSKIVNDCCKKLVKHIQSLINSKSANEAGQDIVDFGKLSIHEHKTVEMEQQVEILKLEAQLDKARKRLGEIRKFSYKDEQEEGVVQS</sequence>
<dbReference type="PANTHER" id="PTHR10407">
    <property type="entry name" value="HUNTINGTIN INTERACTING PROTEIN 1"/>
    <property type="match status" value="1"/>
</dbReference>
<proteinExistence type="inferred from homology"/>
<dbReference type="InterPro" id="IPR002558">
    <property type="entry name" value="ILWEQ_dom"/>
</dbReference>
<dbReference type="Pfam" id="PF07651">
    <property type="entry name" value="ANTH"/>
    <property type="match status" value="1"/>
</dbReference>
<dbReference type="GO" id="GO:0006897">
    <property type="term" value="P:endocytosis"/>
    <property type="evidence" value="ECO:0007669"/>
    <property type="project" value="InterPro"/>
</dbReference>
<dbReference type="GO" id="GO:0048268">
    <property type="term" value="P:clathrin coat assembly"/>
    <property type="evidence" value="ECO:0007669"/>
    <property type="project" value="TreeGrafter"/>
</dbReference>
<dbReference type="GO" id="GO:0080025">
    <property type="term" value="F:phosphatidylinositol-3,5-bisphosphate binding"/>
    <property type="evidence" value="ECO:0007669"/>
    <property type="project" value="TreeGrafter"/>
</dbReference>
<dbReference type="OrthoDB" id="10262320at2759"/>
<evidence type="ECO:0000256" key="3">
    <source>
        <dbReference type="ARBA" id="ARBA00022490"/>
    </source>
</evidence>
<evidence type="ECO:0000256" key="4">
    <source>
        <dbReference type="ARBA" id="ARBA00023203"/>
    </source>
</evidence>
<feature type="region of interest" description="Disordered" evidence="6">
    <location>
        <begin position="286"/>
        <end position="358"/>
    </location>
</feature>
<dbReference type="EMBL" id="LPNM01000006">
    <property type="protein sequence ID" value="OEJ86341.1"/>
    <property type="molecule type" value="Genomic_DNA"/>
</dbReference>
<dbReference type="SUPFAM" id="SSF48464">
    <property type="entry name" value="ENTH/VHS domain"/>
    <property type="match status" value="1"/>
</dbReference>
<accession>A0A1E5RHG6</accession>
<dbReference type="Gene3D" id="1.20.1410.10">
    <property type="entry name" value="I/LWEQ domain"/>
    <property type="match status" value="1"/>
</dbReference>
<evidence type="ECO:0000256" key="2">
    <source>
        <dbReference type="ARBA" id="ARBA00010135"/>
    </source>
</evidence>
<dbReference type="PROSITE" id="PS50942">
    <property type="entry name" value="ENTH"/>
    <property type="match status" value="1"/>
</dbReference>
<comment type="caution">
    <text evidence="9">The sequence shown here is derived from an EMBL/GenBank/DDBJ whole genome shotgun (WGS) entry which is preliminary data.</text>
</comment>
<dbReference type="InterPro" id="IPR013809">
    <property type="entry name" value="ENTH"/>
</dbReference>
<gene>
    <name evidence="9" type="ORF">AWRI3579_g1546</name>
</gene>
<keyword evidence="3" id="KW-0963">Cytoplasm</keyword>
<comment type="similarity">
    <text evidence="2">Belongs to the SLA2 family.</text>
</comment>
<dbReference type="Proteomes" id="UP000095728">
    <property type="component" value="Unassembled WGS sequence"/>
</dbReference>
<comment type="subcellular location">
    <subcellularLocation>
        <location evidence="1">Cytoplasm</location>
    </subcellularLocation>
</comment>
<dbReference type="AlphaFoldDB" id="A0A1E5RHG6"/>
<dbReference type="InParanoid" id="A0A1E5RHG6"/>
<evidence type="ECO:0000259" key="8">
    <source>
        <dbReference type="PROSITE" id="PS50945"/>
    </source>
</evidence>
<keyword evidence="10" id="KW-1185">Reference proteome</keyword>
<evidence type="ECO:0000256" key="6">
    <source>
        <dbReference type="SAM" id="MobiDB-lite"/>
    </source>
</evidence>
<name>A0A1E5RHG6_9ASCO</name>
<dbReference type="PANTHER" id="PTHR10407:SF15">
    <property type="entry name" value="HUNTINGTIN INTERACTING PROTEIN 1"/>
    <property type="match status" value="1"/>
</dbReference>
<dbReference type="FunCoup" id="A0A1E5RHG6">
    <property type="interactions" value="273"/>
</dbReference>
<dbReference type="InterPro" id="IPR035964">
    <property type="entry name" value="I/LWEQ_dom_sf"/>
</dbReference>
<dbReference type="GO" id="GO:0007015">
    <property type="term" value="P:actin filament organization"/>
    <property type="evidence" value="ECO:0007669"/>
    <property type="project" value="TreeGrafter"/>
</dbReference>
<feature type="domain" description="I/LWEQ" evidence="8">
    <location>
        <begin position="842"/>
        <end position="1087"/>
    </location>
</feature>
<evidence type="ECO:0000259" key="7">
    <source>
        <dbReference type="PROSITE" id="PS50942"/>
    </source>
</evidence>
<dbReference type="SMART" id="SM00273">
    <property type="entry name" value="ENTH"/>
    <property type="match status" value="1"/>
</dbReference>
<evidence type="ECO:0000313" key="9">
    <source>
        <dbReference type="EMBL" id="OEJ86341.1"/>
    </source>
</evidence>
<keyword evidence="4" id="KW-0009">Actin-binding</keyword>
<feature type="coiled-coil region" evidence="5">
    <location>
        <begin position="610"/>
        <end position="644"/>
    </location>
</feature>
<keyword evidence="5" id="KW-0175">Coiled coil</keyword>
<dbReference type="Gene3D" id="1.25.40.90">
    <property type="match status" value="1"/>
</dbReference>
<dbReference type="InterPro" id="IPR008942">
    <property type="entry name" value="ENTH_VHS"/>
</dbReference>
<dbReference type="SUPFAM" id="SSF109885">
    <property type="entry name" value="I/LWEQ domain"/>
    <property type="match status" value="1"/>
</dbReference>
<dbReference type="Pfam" id="PF01608">
    <property type="entry name" value="I_LWEQ"/>
    <property type="match status" value="1"/>
</dbReference>
<evidence type="ECO:0000256" key="1">
    <source>
        <dbReference type="ARBA" id="ARBA00004496"/>
    </source>
</evidence>
<dbReference type="GO" id="GO:0030136">
    <property type="term" value="C:clathrin-coated vesicle"/>
    <property type="evidence" value="ECO:0007669"/>
    <property type="project" value="TreeGrafter"/>
</dbReference>
<dbReference type="GO" id="GO:0043325">
    <property type="term" value="F:phosphatidylinositol-3,4-bisphosphate binding"/>
    <property type="evidence" value="ECO:0007669"/>
    <property type="project" value="TreeGrafter"/>
</dbReference>